<dbReference type="PANTHER" id="PTHR13939">
    <property type="entry name" value="NICOTINAMIDE-NUCLEOTIDE AMIDOHYDROLASE PNCC"/>
    <property type="match status" value="1"/>
</dbReference>
<evidence type="ECO:0000313" key="3">
    <source>
        <dbReference type="Proteomes" id="UP000002593"/>
    </source>
</evidence>
<organism evidence="2 3">
    <name type="scientific">Hyperthermus butylicus (strain DSM 5456 / JCM 9403 / PLM1-5)</name>
    <dbReference type="NCBI Taxonomy" id="415426"/>
    <lineage>
        <taxon>Archaea</taxon>
        <taxon>Thermoproteota</taxon>
        <taxon>Thermoprotei</taxon>
        <taxon>Desulfurococcales</taxon>
        <taxon>Pyrodictiaceae</taxon>
        <taxon>Hyperthermus</taxon>
    </lineage>
</organism>
<reference evidence="2 3" key="1">
    <citation type="journal article" date="2007" name="Archaea">
        <title>The genome of Hyperthermus butylicus: a sulfur-reducing, peptide fermenting, neutrophilic Crenarchaeote growing up to 108 degrees C.</title>
        <authorList>
            <person name="Brugger K."/>
            <person name="Chen L."/>
            <person name="Stark M."/>
            <person name="Zibat A."/>
            <person name="Redder P."/>
            <person name="Ruepp A."/>
            <person name="Awayez M."/>
            <person name="She Q."/>
            <person name="Garrett R.A."/>
            <person name="Klenk H.P."/>
        </authorList>
    </citation>
    <scope>NUCLEOTIDE SEQUENCE [LARGE SCALE GENOMIC DNA]</scope>
    <source>
        <strain evidence="3">DSM 5456 / JCM 9403 / PLM1-5</strain>
    </source>
</reference>
<dbReference type="NCBIfam" id="NF002291">
    <property type="entry name" value="PRK01215.1"/>
    <property type="match status" value="1"/>
</dbReference>
<proteinExistence type="predicted"/>
<dbReference type="STRING" id="415426.Hbut_1251"/>
<evidence type="ECO:0000313" key="2">
    <source>
        <dbReference type="EMBL" id="ABM81083.1"/>
    </source>
</evidence>
<dbReference type="InterPro" id="IPR001453">
    <property type="entry name" value="MoaB/Mog_dom"/>
</dbReference>
<dbReference type="AlphaFoldDB" id="A2BM72"/>
<dbReference type="Pfam" id="PF00994">
    <property type="entry name" value="MoCF_biosynth"/>
    <property type="match status" value="1"/>
</dbReference>
<dbReference type="EMBL" id="CP000493">
    <property type="protein sequence ID" value="ABM81083.1"/>
    <property type="molecule type" value="Genomic_DNA"/>
</dbReference>
<dbReference type="SMART" id="SM00852">
    <property type="entry name" value="MoCF_biosynth"/>
    <property type="match status" value="1"/>
</dbReference>
<dbReference type="InterPro" id="IPR050101">
    <property type="entry name" value="CinA"/>
</dbReference>
<dbReference type="EnsemblBacteria" id="ABM81083">
    <property type="protein sequence ID" value="ABM81083"/>
    <property type="gene ID" value="Hbut_1251"/>
</dbReference>
<accession>A2BM72</accession>
<dbReference type="Gene3D" id="3.40.980.10">
    <property type="entry name" value="MoaB/Mog-like domain"/>
    <property type="match status" value="1"/>
</dbReference>
<protein>
    <submittedName>
        <fullName evidence="2">Conserved archaeal protein</fullName>
    </submittedName>
</protein>
<dbReference type="NCBIfam" id="TIGR00177">
    <property type="entry name" value="molyb_syn"/>
    <property type="match status" value="1"/>
</dbReference>
<dbReference type="Proteomes" id="UP000002593">
    <property type="component" value="Chromosome"/>
</dbReference>
<gene>
    <name evidence="2" type="ordered locus">Hbut_1251</name>
</gene>
<dbReference type="eggNOG" id="arCOG00215">
    <property type="taxonomic scope" value="Archaea"/>
</dbReference>
<dbReference type="GeneID" id="4781482"/>
<evidence type="ECO:0000259" key="1">
    <source>
        <dbReference type="SMART" id="SM00852"/>
    </source>
</evidence>
<feature type="domain" description="MoaB/Mog" evidence="1">
    <location>
        <begin position="7"/>
        <end position="174"/>
    </location>
</feature>
<dbReference type="RefSeq" id="WP_011822401.1">
    <property type="nucleotide sequence ID" value="NC_008818.1"/>
</dbReference>
<dbReference type="CDD" id="cd00885">
    <property type="entry name" value="cinA"/>
    <property type="match status" value="1"/>
</dbReference>
<name>A2BM72_HYPBU</name>
<sequence>MYKPRAWIINIGNELLIGRIINTNASWIARELTLRGVDVKRIVVVGDDIAEIVGVLRDAIGNADIVVTTGGLGPTDDDKTMEAVAVAVNRPLTLNPDAYRMVREFYESQGYSLTHERLKMALLPAGAKALPNPVGAAPGAYLVEKGTHIFVLPGVPREMEAMFKYVLEKLKPLLPQLCVVEKGILITGMPESSLAPLLKKASRECLDCYVKSHPKGHELEKPVVEVKVLASAEECSKAEAKAEKVLEKLRSLLEGANVKVEEIAH</sequence>
<dbReference type="PANTHER" id="PTHR13939:SF0">
    <property type="entry name" value="NMN AMIDOHYDROLASE-LIKE PROTEIN YFAY"/>
    <property type="match status" value="1"/>
</dbReference>
<dbReference type="SUPFAM" id="SSF53218">
    <property type="entry name" value="Molybdenum cofactor biosynthesis proteins"/>
    <property type="match status" value="1"/>
</dbReference>
<dbReference type="HOGENOM" id="CLU_030805_0_5_2"/>
<dbReference type="InterPro" id="IPR036425">
    <property type="entry name" value="MoaB/Mog-like_dom_sf"/>
</dbReference>
<dbReference type="OrthoDB" id="372037at2157"/>
<dbReference type="KEGG" id="hbu:Hbut_1251"/>
<keyword evidence="3" id="KW-1185">Reference proteome</keyword>